<evidence type="ECO:0000256" key="6">
    <source>
        <dbReference type="SAM" id="Phobius"/>
    </source>
</evidence>
<dbReference type="InterPro" id="IPR007343">
    <property type="entry name" value="Uncharacterised_pept_Zn_put"/>
</dbReference>
<keyword evidence="7" id="KW-0645">Protease</keyword>
<comment type="caution">
    <text evidence="7">The sequence shown here is derived from an EMBL/GenBank/DDBJ whole genome shotgun (WGS) entry which is preliminary data.</text>
</comment>
<feature type="compositionally biased region" description="Basic and acidic residues" evidence="5">
    <location>
        <begin position="1"/>
        <end position="17"/>
    </location>
</feature>
<reference evidence="8 10" key="2">
    <citation type="journal article" date="2018" name="Emerg. Microbes Infect.">
        <title>Phenotypic and molecular analysis of nontypeable Group B streptococci: identification of cps2a and hybrid cps2a/cps5 Group B streptococcal capsule gene clusters.</title>
        <authorList>
            <person name="Alhhazmi A."/>
            <person name="Tyrrell G.J."/>
        </authorList>
    </citation>
    <scope>NUCLEOTIDE SEQUENCE [LARGE SCALE GENOMIC DNA]</scope>
    <source>
        <strain evidence="8 10">PLGBS17</strain>
    </source>
</reference>
<dbReference type="Proteomes" id="UP000035174">
    <property type="component" value="Unassembled WGS sequence"/>
</dbReference>
<evidence type="ECO:0000256" key="3">
    <source>
        <dbReference type="ARBA" id="ARBA00022989"/>
    </source>
</evidence>
<dbReference type="RefSeq" id="WP_000686759.1">
    <property type="nucleotide sequence ID" value="NZ_AP018935.1"/>
</dbReference>
<feature type="transmembrane region" description="Helical" evidence="6">
    <location>
        <begin position="46"/>
        <end position="64"/>
    </location>
</feature>
<dbReference type="PANTHER" id="PTHR30168">
    <property type="entry name" value="PUTATIVE MEMBRANE PROTEIN YPFJ"/>
    <property type="match status" value="1"/>
</dbReference>
<evidence type="ECO:0000313" key="7">
    <source>
        <dbReference type="EMBL" id="KLJ28202.1"/>
    </source>
</evidence>
<name>A0A0H1UVT2_STRAG</name>
<evidence type="ECO:0000256" key="4">
    <source>
        <dbReference type="ARBA" id="ARBA00023136"/>
    </source>
</evidence>
<dbReference type="OMA" id="QKRSQGY"/>
<reference evidence="7 9" key="1">
    <citation type="journal article" date="2015" name="PLoS ONE">
        <title>Genomic analysis reveals the molecular basis for capsule loss in the group B streptococcus population.</title>
        <authorList>
            <consortium name="DEVANI Consortium"/>
            <person name="Rosini R."/>
            <person name="Campisi E."/>
            <person name="De Chiara M."/>
            <person name="Tettelin H."/>
            <person name="Rinaudo D."/>
            <person name="Toniolo C."/>
            <person name="Metruccio M."/>
            <person name="Guidotti S."/>
            <person name="Sorensen U.B."/>
            <person name="Kilian M."/>
            <person name="Ramirez M."/>
            <person name="Janulczyk R."/>
            <person name="Donati C."/>
            <person name="Grandi G."/>
            <person name="Margarit I."/>
        </authorList>
    </citation>
    <scope>NUCLEOTIDE SEQUENCE [LARGE SCALE GENOMIC DNA]</scope>
    <source>
        <strain evidence="7 9">ES-PW-063</strain>
    </source>
</reference>
<proteinExistence type="predicted"/>
<keyword evidence="7" id="KW-0482">Metalloprotease</keyword>
<dbReference type="SUPFAM" id="SSF55486">
    <property type="entry name" value="Metalloproteases ('zincins'), catalytic domain"/>
    <property type="match status" value="1"/>
</dbReference>
<comment type="subcellular location">
    <subcellularLocation>
        <location evidence="1">Membrane</location>
        <topology evidence="1">Single-pass membrane protein</topology>
    </subcellularLocation>
</comment>
<keyword evidence="2 6" id="KW-0812">Transmembrane</keyword>
<keyword evidence="4 6" id="KW-0472">Membrane</keyword>
<dbReference type="GO" id="GO:0008237">
    <property type="term" value="F:metallopeptidase activity"/>
    <property type="evidence" value="ECO:0007669"/>
    <property type="project" value="UniProtKB-KW"/>
</dbReference>
<evidence type="ECO:0000256" key="2">
    <source>
        <dbReference type="ARBA" id="ARBA00022692"/>
    </source>
</evidence>
<evidence type="ECO:0000313" key="8">
    <source>
        <dbReference type="EMBL" id="RDY81487.1"/>
    </source>
</evidence>
<keyword evidence="7" id="KW-0378">Hydrolase</keyword>
<dbReference type="EMBL" id="QHGZ01000154">
    <property type="protein sequence ID" value="RDY81487.1"/>
    <property type="molecule type" value="Genomic_DNA"/>
</dbReference>
<sequence length="300" mass="33394">MKIDDLRKSDNVEDRRSSSGGSFSSGGSGLPILQLLLLRGSWKTKLVVLIILLLLGGGGLTSIFNDSSSPSSYQSQNVSRSVDNSATREQIDFVNKVLGSTEDFWSQEFQTQGFGNYKEPKLVLYTNSIQTGCGIGESASGPFYCSADKKIYLDISFYNELSHKYGATGDFAMAYVIAHEVGHHIQTELGIMDKYNRMRHGLTKKEANALNVRLELQADYYAGVWAHYIRGKNLLEQGDFEEAMNAAHAVGDDTLQKETYGKLVPDSFTHGTAEQRQRWFNKGFQYGDIQHGDTFSVEHL</sequence>
<protein>
    <submittedName>
        <fullName evidence="8">Neutral zinc metallopeptidase</fullName>
    </submittedName>
    <submittedName>
        <fullName evidence="7">YpfJ protein, zinc metalloprotease superfamily</fullName>
    </submittedName>
</protein>
<keyword evidence="3 6" id="KW-1133">Transmembrane helix</keyword>
<gene>
    <name evidence="8" type="ORF">C4618_06365</name>
    <name evidence="7" type="ORF">WA45_07970</name>
</gene>
<accession>A0A0H1UVT2</accession>
<dbReference type="AlphaFoldDB" id="A0A0H1UVT2"/>
<evidence type="ECO:0000256" key="5">
    <source>
        <dbReference type="SAM" id="MobiDB-lite"/>
    </source>
</evidence>
<dbReference type="Proteomes" id="UP000256718">
    <property type="component" value="Unassembled WGS sequence"/>
</dbReference>
<dbReference type="PANTHER" id="PTHR30168:SF0">
    <property type="entry name" value="INNER MEMBRANE PROTEIN"/>
    <property type="match status" value="1"/>
</dbReference>
<organism evidence="7 9">
    <name type="scientific">Streptococcus agalactiae</name>
    <dbReference type="NCBI Taxonomy" id="1311"/>
    <lineage>
        <taxon>Bacteria</taxon>
        <taxon>Bacillati</taxon>
        <taxon>Bacillota</taxon>
        <taxon>Bacilli</taxon>
        <taxon>Lactobacillales</taxon>
        <taxon>Streptococcaceae</taxon>
        <taxon>Streptococcus</taxon>
    </lineage>
</organism>
<evidence type="ECO:0000313" key="10">
    <source>
        <dbReference type="Proteomes" id="UP000256718"/>
    </source>
</evidence>
<dbReference type="GO" id="GO:0016020">
    <property type="term" value="C:membrane"/>
    <property type="evidence" value="ECO:0007669"/>
    <property type="project" value="UniProtKB-SubCell"/>
</dbReference>
<evidence type="ECO:0000313" key="9">
    <source>
        <dbReference type="Proteomes" id="UP000035174"/>
    </source>
</evidence>
<dbReference type="Pfam" id="PF04228">
    <property type="entry name" value="Zn_peptidase"/>
    <property type="match status" value="1"/>
</dbReference>
<dbReference type="EMBL" id="LCVB01000032">
    <property type="protein sequence ID" value="KLJ28202.1"/>
    <property type="molecule type" value="Genomic_DNA"/>
</dbReference>
<evidence type="ECO:0000256" key="1">
    <source>
        <dbReference type="ARBA" id="ARBA00004167"/>
    </source>
</evidence>
<feature type="region of interest" description="Disordered" evidence="5">
    <location>
        <begin position="1"/>
        <end position="26"/>
    </location>
</feature>